<comment type="caution">
    <text evidence="1">The sequence shown here is derived from an EMBL/GenBank/DDBJ whole genome shotgun (WGS) entry which is preliminary data.</text>
</comment>
<dbReference type="EMBL" id="JAUCMV010000004">
    <property type="protein sequence ID" value="KAK0405302.1"/>
    <property type="molecule type" value="Genomic_DNA"/>
</dbReference>
<evidence type="ECO:0000313" key="1">
    <source>
        <dbReference type="EMBL" id="KAK0405302.1"/>
    </source>
</evidence>
<reference evidence="1" key="1">
    <citation type="submission" date="2023-06" db="EMBL/GenBank/DDBJ databases">
        <title>Genomic analysis of the entomopathogenic nematode Steinernema hermaphroditum.</title>
        <authorList>
            <person name="Schwarz E.M."/>
            <person name="Heppert J.K."/>
            <person name="Baniya A."/>
            <person name="Schwartz H.T."/>
            <person name="Tan C.-H."/>
            <person name="Antoshechkin I."/>
            <person name="Sternberg P.W."/>
            <person name="Goodrich-Blair H."/>
            <person name="Dillman A.R."/>
        </authorList>
    </citation>
    <scope>NUCLEOTIDE SEQUENCE</scope>
    <source>
        <strain evidence="1">PS9179</strain>
        <tissue evidence="1">Whole animal</tissue>
    </source>
</reference>
<gene>
    <name evidence="1" type="ORF">QR680_017912</name>
</gene>
<accession>A0AA39LPW2</accession>
<name>A0AA39LPW2_9BILA</name>
<proteinExistence type="predicted"/>
<evidence type="ECO:0000313" key="2">
    <source>
        <dbReference type="Proteomes" id="UP001175271"/>
    </source>
</evidence>
<keyword evidence="2" id="KW-1185">Reference proteome</keyword>
<dbReference type="AlphaFoldDB" id="A0AA39LPW2"/>
<dbReference type="Proteomes" id="UP001175271">
    <property type="component" value="Unassembled WGS sequence"/>
</dbReference>
<organism evidence="1 2">
    <name type="scientific">Steinernema hermaphroditum</name>
    <dbReference type="NCBI Taxonomy" id="289476"/>
    <lineage>
        <taxon>Eukaryota</taxon>
        <taxon>Metazoa</taxon>
        <taxon>Ecdysozoa</taxon>
        <taxon>Nematoda</taxon>
        <taxon>Chromadorea</taxon>
        <taxon>Rhabditida</taxon>
        <taxon>Tylenchina</taxon>
        <taxon>Panagrolaimomorpha</taxon>
        <taxon>Strongyloidoidea</taxon>
        <taxon>Steinernematidae</taxon>
        <taxon>Steinernema</taxon>
    </lineage>
</organism>
<protein>
    <submittedName>
        <fullName evidence="1">Uncharacterized protein</fullName>
    </submittedName>
</protein>
<sequence>MPMEKRPEFDFLTELAGSVNIGKSNWLEAYTNGIFSFLEPLHLPEVTSTAFYADLQDMVNGADAGEYKLLTNAMKDIASGTNKSQNQRNFTQFGIVFVSASNNITEINDAYRHNFGDQKLFKNRLKASFIATVAINQGADLCRNNSTVCVHKIAPNQKYNFNDLSAATKDRLAKIIRGFQCSTSSSSAPPSHAPDFFL</sequence>